<dbReference type="EMBL" id="JBHFQA010000005">
    <property type="protein sequence ID" value="KAL2098822.1"/>
    <property type="molecule type" value="Genomic_DNA"/>
</dbReference>
<protein>
    <recommendedName>
        <fullName evidence="9">Interferon alpha-inducible protein 27-like protein 2A</fullName>
    </recommendedName>
</protein>
<comment type="subcellular location">
    <subcellularLocation>
        <location evidence="1">Membrane</location>
        <topology evidence="1">Multi-pass membrane protein</topology>
    </subcellularLocation>
</comment>
<sequence>MIIPWTAQCVRVPYKYSISPRRGCFASSRHKDNDMGLLTIAAAVAGGAGAVATAPLLLTAVGFTAGGIAAGSIASSMMSAAAVANGGGVAAGGLVALLQSAGVVGLSGGATAAVAGTGASAAAAAAAILI</sequence>
<feature type="transmembrane region" description="Helical" evidence="6">
    <location>
        <begin position="37"/>
        <end position="65"/>
    </location>
</feature>
<evidence type="ECO:0000313" key="7">
    <source>
        <dbReference type="EMBL" id="KAL2098822.1"/>
    </source>
</evidence>
<gene>
    <name evidence="7" type="ORF">ACEWY4_005302</name>
</gene>
<dbReference type="PANTHER" id="PTHR16932">
    <property type="entry name" value="INTERFERON ALPHA-INDUCIBLE PROTEIN 27"/>
    <property type="match status" value="1"/>
</dbReference>
<dbReference type="AlphaFoldDB" id="A0ABD1KIB2"/>
<evidence type="ECO:0000256" key="2">
    <source>
        <dbReference type="ARBA" id="ARBA00007262"/>
    </source>
</evidence>
<proteinExistence type="inferred from homology"/>
<evidence type="ECO:0000313" key="8">
    <source>
        <dbReference type="Proteomes" id="UP001591681"/>
    </source>
</evidence>
<dbReference type="Gene3D" id="6.10.110.10">
    <property type="match status" value="1"/>
</dbReference>
<dbReference type="GO" id="GO:0016020">
    <property type="term" value="C:membrane"/>
    <property type="evidence" value="ECO:0007669"/>
    <property type="project" value="UniProtKB-SubCell"/>
</dbReference>
<reference evidence="7 8" key="1">
    <citation type="submission" date="2024-09" db="EMBL/GenBank/DDBJ databases">
        <title>A chromosome-level genome assembly of Gray's grenadier anchovy, Coilia grayii.</title>
        <authorList>
            <person name="Fu Z."/>
        </authorList>
    </citation>
    <scope>NUCLEOTIDE SEQUENCE [LARGE SCALE GENOMIC DNA]</scope>
    <source>
        <strain evidence="7">G4</strain>
        <tissue evidence="7">Muscle</tissue>
    </source>
</reference>
<evidence type="ECO:0008006" key="9">
    <source>
        <dbReference type="Google" id="ProtNLM"/>
    </source>
</evidence>
<feature type="transmembrane region" description="Helical" evidence="6">
    <location>
        <begin position="77"/>
        <end position="98"/>
    </location>
</feature>
<evidence type="ECO:0000256" key="3">
    <source>
        <dbReference type="ARBA" id="ARBA00022692"/>
    </source>
</evidence>
<dbReference type="Proteomes" id="UP001591681">
    <property type="component" value="Unassembled WGS sequence"/>
</dbReference>
<accession>A0ABD1KIB2</accession>
<comment type="caution">
    <text evidence="7">The sequence shown here is derived from an EMBL/GenBank/DDBJ whole genome shotgun (WGS) entry which is preliminary data.</text>
</comment>
<dbReference type="PANTHER" id="PTHR16932:SF37">
    <property type="entry name" value="ISG12-1 PROTEIN-RELATED"/>
    <property type="match status" value="1"/>
</dbReference>
<evidence type="ECO:0000256" key="6">
    <source>
        <dbReference type="SAM" id="Phobius"/>
    </source>
</evidence>
<dbReference type="InterPro" id="IPR038213">
    <property type="entry name" value="IFI6/IFI27-like_sf"/>
</dbReference>
<keyword evidence="4 6" id="KW-1133">Transmembrane helix</keyword>
<feature type="transmembrane region" description="Helical" evidence="6">
    <location>
        <begin position="110"/>
        <end position="129"/>
    </location>
</feature>
<evidence type="ECO:0000256" key="1">
    <source>
        <dbReference type="ARBA" id="ARBA00004141"/>
    </source>
</evidence>
<organism evidence="7 8">
    <name type="scientific">Coilia grayii</name>
    <name type="common">Gray's grenadier anchovy</name>
    <dbReference type="NCBI Taxonomy" id="363190"/>
    <lineage>
        <taxon>Eukaryota</taxon>
        <taxon>Metazoa</taxon>
        <taxon>Chordata</taxon>
        <taxon>Craniata</taxon>
        <taxon>Vertebrata</taxon>
        <taxon>Euteleostomi</taxon>
        <taxon>Actinopterygii</taxon>
        <taxon>Neopterygii</taxon>
        <taxon>Teleostei</taxon>
        <taxon>Clupei</taxon>
        <taxon>Clupeiformes</taxon>
        <taxon>Clupeoidei</taxon>
        <taxon>Engraulidae</taxon>
        <taxon>Coilinae</taxon>
        <taxon>Coilia</taxon>
    </lineage>
</organism>
<keyword evidence="8" id="KW-1185">Reference proteome</keyword>
<name>A0ABD1KIB2_9TELE</name>
<keyword evidence="5 6" id="KW-0472">Membrane</keyword>
<evidence type="ECO:0000256" key="5">
    <source>
        <dbReference type="ARBA" id="ARBA00023136"/>
    </source>
</evidence>
<dbReference type="InterPro" id="IPR009311">
    <property type="entry name" value="IFI6/IFI27-like"/>
</dbReference>
<evidence type="ECO:0000256" key="4">
    <source>
        <dbReference type="ARBA" id="ARBA00022989"/>
    </source>
</evidence>
<keyword evidence="3 6" id="KW-0812">Transmembrane</keyword>
<comment type="similarity">
    <text evidence="2">Belongs to the IFI6/IFI27 family.</text>
</comment>
<dbReference type="Pfam" id="PF06140">
    <property type="entry name" value="Ifi-6-16"/>
    <property type="match status" value="1"/>
</dbReference>